<dbReference type="InterPro" id="IPR020562">
    <property type="entry name" value="PRibGlycinamide_synth_N"/>
</dbReference>
<dbReference type="SUPFAM" id="SSF52440">
    <property type="entry name" value="PreATP-grasp domain"/>
    <property type="match status" value="1"/>
</dbReference>
<dbReference type="KEGG" id="aay:WYH_02248"/>
<evidence type="ECO:0000256" key="10">
    <source>
        <dbReference type="ARBA" id="ARBA00042242"/>
    </source>
</evidence>
<keyword evidence="7 12" id="KW-0658">Purine biosynthesis</keyword>
<evidence type="ECO:0000256" key="1">
    <source>
        <dbReference type="ARBA" id="ARBA00001936"/>
    </source>
</evidence>
<dbReference type="SMART" id="SM01209">
    <property type="entry name" value="GARS_A"/>
    <property type="match status" value="1"/>
</dbReference>
<dbReference type="Pfam" id="PF01071">
    <property type="entry name" value="GARS_A"/>
    <property type="match status" value="1"/>
</dbReference>
<dbReference type="InterPro" id="IPR020559">
    <property type="entry name" value="PRibGlycinamide_synth_CS"/>
</dbReference>
<dbReference type="InterPro" id="IPR011054">
    <property type="entry name" value="Rudment_hybrid_motif"/>
</dbReference>
<keyword evidence="14" id="KW-1185">Reference proteome</keyword>
<dbReference type="Gene3D" id="3.40.50.20">
    <property type="match status" value="1"/>
</dbReference>
<evidence type="ECO:0000313" key="14">
    <source>
        <dbReference type="Proteomes" id="UP000034392"/>
    </source>
</evidence>
<dbReference type="GO" id="GO:0006189">
    <property type="term" value="P:'de novo' IMP biosynthetic process"/>
    <property type="evidence" value="ECO:0007669"/>
    <property type="project" value="UniProtKB-UniRule"/>
</dbReference>
<dbReference type="Gene3D" id="3.30.1490.20">
    <property type="entry name" value="ATP-grasp fold, A domain"/>
    <property type="match status" value="1"/>
</dbReference>
<dbReference type="SUPFAM" id="SSF51246">
    <property type="entry name" value="Rudiment single hybrid motif"/>
    <property type="match status" value="1"/>
</dbReference>
<dbReference type="RefSeq" id="WP_046903876.1">
    <property type="nucleotide sequence ID" value="NZ_CP011452.2"/>
</dbReference>
<dbReference type="InterPro" id="IPR011761">
    <property type="entry name" value="ATP-grasp"/>
</dbReference>
<organism evidence="13 14">
    <name type="scientific">Croceibacterium atlanticum</name>
    <dbReference type="NCBI Taxonomy" id="1267766"/>
    <lineage>
        <taxon>Bacteria</taxon>
        <taxon>Pseudomonadati</taxon>
        <taxon>Pseudomonadota</taxon>
        <taxon>Alphaproteobacteria</taxon>
        <taxon>Sphingomonadales</taxon>
        <taxon>Erythrobacteraceae</taxon>
        <taxon>Croceibacterium</taxon>
    </lineage>
</organism>
<dbReference type="Gene3D" id="3.90.600.10">
    <property type="entry name" value="Phosphoribosylglycinamide synthetase, C-terminal domain"/>
    <property type="match status" value="1"/>
</dbReference>
<evidence type="ECO:0000256" key="5">
    <source>
        <dbReference type="ARBA" id="ARBA00022598"/>
    </source>
</evidence>
<comment type="similarity">
    <text evidence="9 12">Belongs to the GARS family.</text>
</comment>
<evidence type="ECO:0000256" key="6">
    <source>
        <dbReference type="ARBA" id="ARBA00022741"/>
    </source>
</evidence>
<dbReference type="PATRIC" id="fig|1267766.3.peg.2275"/>
<sequence length="431" mass="45050">MNILLLGSGGREHALAWKLAQSRLITEKGDTLYASPGNPGIADHATLVSLDAADHAAIIAFCADKRVGLVVIGPEAPLVDGLADSLRGAGIAVFGPSRAAAQLEGSKGFTKDLCDRAGIPTAGYIRTTTLQQAMEALEDFSAPYVLKADGLAAGKGVVIAANREEAEEALADMFGGAFGNAGAEVVIEEFMEGEEASFFAITDGATIMPFGSAQDHKRVGEGDTGPNTGGMGAYSPAPVLTPLLRGEAIDRIIAPTVRTLADEGMPYSGVLYCGLMLTDQGPKLVEYNCRFGDPECQVLMMRLQGDLGEYMLACAESRLASMEPPRFADKTALTVVMAARGYPGTPEKGGTIRGLANAEQDGAKVFHAGTKLETDGRLVANGGRVLNVTALGSTTAEAQAKAYAAVDAIDFPTGFCRRDIGWREVERESGK</sequence>
<evidence type="ECO:0000313" key="13">
    <source>
        <dbReference type="EMBL" id="AKH43280.1"/>
    </source>
</evidence>
<name>A0A0F7KWV3_9SPHN</name>
<dbReference type="InterPro" id="IPR020560">
    <property type="entry name" value="PRibGlycinamide_synth_C-dom"/>
</dbReference>
<comment type="catalytic activity">
    <reaction evidence="12">
        <text>5-phospho-beta-D-ribosylamine + glycine + ATP = N(1)-(5-phospho-beta-D-ribosyl)glycinamide + ADP + phosphate + H(+)</text>
        <dbReference type="Rhea" id="RHEA:17453"/>
        <dbReference type="ChEBI" id="CHEBI:15378"/>
        <dbReference type="ChEBI" id="CHEBI:30616"/>
        <dbReference type="ChEBI" id="CHEBI:43474"/>
        <dbReference type="ChEBI" id="CHEBI:57305"/>
        <dbReference type="ChEBI" id="CHEBI:58681"/>
        <dbReference type="ChEBI" id="CHEBI:143788"/>
        <dbReference type="ChEBI" id="CHEBI:456216"/>
        <dbReference type="EC" id="6.3.4.13"/>
    </reaction>
</comment>
<accession>A0A0F7KWV3</accession>
<dbReference type="Gene3D" id="3.30.470.20">
    <property type="entry name" value="ATP-grasp fold, B domain"/>
    <property type="match status" value="1"/>
</dbReference>
<dbReference type="GO" id="GO:0046872">
    <property type="term" value="F:metal ion binding"/>
    <property type="evidence" value="ECO:0007669"/>
    <property type="project" value="InterPro"/>
</dbReference>
<dbReference type="GO" id="GO:0004637">
    <property type="term" value="F:phosphoribosylamine-glycine ligase activity"/>
    <property type="evidence" value="ECO:0007669"/>
    <property type="project" value="UniProtKB-UniRule"/>
</dbReference>
<dbReference type="InterPro" id="IPR037123">
    <property type="entry name" value="PRibGlycinamide_synth_C_sf"/>
</dbReference>
<dbReference type="Pfam" id="PF02844">
    <property type="entry name" value="GARS_N"/>
    <property type="match status" value="1"/>
</dbReference>
<proteinExistence type="inferred from homology"/>
<evidence type="ECO:0000256" key="12">
    <source>
        <dbReference type="HAMAP-Rule" id="MF_00138"/>
    </source>
</evidence>
<comment type="pathway">
    <text evidence="3 12">Purine metabolism; IMP biosynthesis via de novo pathway; N(1)-(5-phospho-D-ribosyl)glycinamide from 5-phospho-alpha-D-ribose 1-diphosphate: step 2/2.</text>
</comment>
<evidence type="ECO:0000256" key="9">
    <source>
        <dbReference type="ARBA" id="ARBA00038345"/>
    </source>
</evidence>
<dbReference type="EMBL" id="CP011452">
    <property type="protein sequence ID" value="AKH43280.1"/>
    <property type="molecule type" value="Genomic_DNA"/>
</dbReference>
<evidence type="ECO:0000256" key="2">
    <source>
        <dbReference type="ARBA" id="ARBA00001946"/>
    </source>
</evidence>
<evidence type="ECO:0000256" key="7">
    <source>
        <dbReference type="ARBA" id="ARBA00022755"/>
    </source>
</evidence>
<dbReference type="PANTHER" id="PTHR43472:SF1">
    <property type="entry name" value="PHOSPHORIBOSYLAMINE--GLYCINE LIGASE, CHLOROPLASTIC"/>
    <property type="match status" value="1"/>
</dbReference>
<dbReference type="SMART" id="SM01210">
    <property type="entry name" value="GARS_C"/>
    <property type="match status" value="1"/>
</dbReference>
<evidence type="ECO:0000256" key="4">
    <source>
        <dbReference type="ARBA" id="ARBA00013255"/>
    </source>
</evidence>
<dbReference type="PANTHER" id="PTHR43472">
    <property type="entry name" value="PHOSPHORIBOSYLAMINE--GLYCINE LIGASE"/>
    <property type="match status" value="1"/>
</dbReference>
<dbReference type="UniPathway" id="UPA00074">
    <property type="reaction ID" value="UER00125"/>
</dbReference>
<evidence type="ECO:0000256" key="3">
    <source>
        <dbReference type="ARBA" id="ARBA00005174"/>
    </source>
</evidence>
<comment type="cofactor">
    <cofactor evidence="1">
        <name>Mn(2+)</name>
        <dbReference type="ChEBI" id="CHEBI:29035"/>
    </cofactor>
</comment>
<dbReference type="GO" id="GO:0005524">
    <property type="term" value="F:ATP binding"/>
    <property type="evidence" value="ECO:0007669"/>
    <property type="project" value="UniProtKB-UniRule"/>
</dbReference>
<dbReference type="GO" id="GO:0009113">
    <property type="term" value="P:purine nucleobase biosynthetic process"/>
    <property type="evidence" value="ECO:0007669"/>
    <property type="project" value="InterPro"/>
</dbReference>
<comment type="cofactor">
    <cofactor evidence="2">
        <name>Mg(2+)</name>
        <dbReference type="ChEBI" id="CHEBI:18420"/>
    </cofactor>
</comment>
<dbReference type="SUPFAM" id="SSF56059">
    <property type="entry name" value="Glutathione synthetase ATP-binding domain-like"/>
    <property type="match status" value="1"/>
</dbReference>
<dbReference type="STRING" id="1267766.WYH_02248"/>
<dbReference type="InterPro" id="IPR000115">
    <property type="entry name" value="PRibGlycinamide_synth"/>
</dbReference>
<dbReference type="InterPro" id="IPR020561">
    <property type="entry name" value="PRibGlycinamid_synth_ATP-grasp"/>
</dbReference>
<keyword evidence="6" id="KW-0547">Nucleotide-binding</keyword>
<dbReference type="FunFam" id="3.90.600.10:FF:000001">
    <property type="entry name" value="Trifunctional purine biosynthetic protein adenosine-3"/>
    <property type="match status" value="1"/>
</dbReference>
<dbReference type="Pfam" id="PF02843">
    <property type="entry name" value="GARS_C"/>
    <property type="match status" value="1"/>
</dbReference>
<gene>
    <name evidence="12 13" type="primary">purD</name>
    <name evidence="13" type="ORF">WYH_02248</name>
</gene>
<keyword evidence="5 12" id="KW-0436">Ligase</keyword>
<keyword evidence="8" id="KW-0067">ATP-binding</keyword>
<dbReference type="OrthoDB" id="9807240at2"/>
<dbReference type="NCBIfam" id="TIGR00877">
    <property type="entry name" value="purD"/>
    <property type="match status" value="1"/>
</dbReference>
<dbReference type="Proteomes" id="UP000034392">
    <property type="component" value="Chromosome"/>
</dbReference>
<dbReference type="AlphaFoldDB" id="A0A0F7KWV3"/>
<dbReference type="EC" id="6.3.4.13" evidence="4 12"/>
<dbReference type="HAMAP" id="MF_00138">
    <property type="entry name" value="GARS"/>
    <property type="match status" value="1"/>
</dbReference>
<evidence type="ECO:0000256" key="8">
    <source>
        <dbReference type="ARBA" id="ARBA00022840"/>
    </source>
</evidence>
<reference evidence="13" key="1">
    <citation type="submission" date="2015-05" db="EMBL/GenBank/DDBJ databases">
        <title>The complete genome of Altererythrobacter atlanticus strain 26DY36.</title>
        <authorList>
            <person name="Wu Y.-H."/>
            <person name="Cheng H."/>
            <person name="Wu X.-W."/>
        </authorList>
    </citation>
    <scope>NUCLEOTIDE SEQUENCE [LARGE SCALE GENOMIC DNA]</scope>
    <source>
        <strain evidence="13">26DY36</strain>
    </source>
</reference>
<evidence type="ECO:0000256" key="11">
    <source>
        <dbReference type="ARBA" id="ARBA00042864"/>
    </source>
</evidence>
<dbReference type="InterPro" id="IPR013815">
    <property type="entry name" value="ATP_grasp_subdomain_1"/>
</dbReference>
<dbReference type="PROSITE" id="PS00184">
    <property type="entry name" value="GARS"/>
    <property type="match status" value="1"/>
</dbReference>
<dbReference type="PROSITE" id="PS50975">
    <property type="entry name" value="ATP_GRASP"/>
    <property type="match status" value="1"/>
</dbReference>
<protein>
    <recommendedName>
        <fullName evidence="4 12">Phosphoribosylamine--glycine ligase</fullName>
        <ecNumber evidence="4 12">6.3.4.13</ecNumber>
    </recommendedName>
    <alternativeName>
        <fullName evidence="12">GARS</fullName>
    </alternativeName>
    <alternativeName>
        <fullName evidence="11 12">Phosphoribosylglycinamide synthetase</fullName>
    </alternativeName>
    <alternativeName>
        <fullName evidence="10 12">glycinamide ribonucleotide synthetase</fullName>
    </alternativeName>
</protein>
<dbReference type="InterPro" id="IPR016185">
    <property type="entry name" value="PreATP-grasp_dom_sf"/>
</dbReference>